<dbReference type="Proteomes" id="UP000250043">
    <property type="component" value="Unassembled WGS sequence"/>
</dbReference>
<reference evidence="7 8" key="1">
    <citation type="submission" date="2016-07" db="EMBL/GenBank/DDBJ databases">
        <title>Draft genome of the white-rot fungus Obba rivulosa 3A-2.</title>
        <authorList>
            <consortium name="DOE Joint Genome Institute"/>
            <person name="Miettinen O."/>
            <person name="Riley R."/>
            <person name="Acob R."/>
            <person name="Barry K."/>
            <person name="Cullen D."/>
            <person name="De Vries R."/>
            <person name="Hainaut M."/>
            <person name="Hatakka A."/>
            <person name="Henrissat B."/>
            <person name="Hilden K."/>
            <person name="Kuo R."/>
            <person name="Labutti K."/>
            <person name="Lipzen A."/>
            <person name="Makela M.R."/>
            <person name="Sandor L."/>
            <person name="Spatafora J.W."/>
            <person name="Grigoriev I.V."/>
            <person name="Hibbett D.S."/>
        </authorList>
    </citation>
    <scope>NUCLEOTIDE SEQUENCE [LARGE SCALE GENOMIC DNA]</scope>
    <source>
        <strain evidence="7 8">3A-2</strain>
    </source>
</reference>
<gene>
    <name evidence="7" type="ORF">OBBRIDRAFT_886436</name>
</gene>
<accession>A0A8E2DL40</accession>
<protein>
    <recommendedName>
        <fullName evidence="3">Pre-rRNA-processing protein RIX1</fullName>
    </recommendedName>
</protein>
<dbReference type="OrthoDB" id="20900at2759"/>
<evidence type="ECO:0000313" key="7">
    <source>
        <dbReference type="EMBL" id="OCH92155.1"/>
    </source>
</evidence>
<evidence type="ECO:0000256" key="2">
    <source>
        <dbReference type="ARBA" id="ARBA00010511"/>
    </source>
</evidence>
<feature type="region of interest" description="Disordered" evidence="5">
    <location>
        <begin position="743"/>
        <end position="764"/>
    </location>
</feature>
<feature type="region of interest" description="Disordered" evidence="5">
    <location>
        <begin position="656"/>
        <end position="731"/>
    </location>
</feature>
<feature type="region of interest" description="Disordered" evidence="5">
    <location>
        <begin position="608"/>
        <end position="642"/>
    </location>
</feature>
<comment type="similarity">
    <text evidence="2">Belongs to the RIX1/PELP1 family.</text>
</comment>
<feature type="domain" description="Pre-rRNA-processing protein RIX1 N-terminal" evidence="6">
    <location>
        <begin position="8"/>
        <end position="191"/>
    </location>
</feature>
<feature type="compositionally biased region" description="Polar residues" evidence="5">
    <location>
        <begin position="712"/>
        <end position="731"/>
    </location>
</feature>
<proteinExistence type="inferred from homology"/>
<name>A0A8E2DL40_9APHY</name>
<evidence type="ECO:0000313" key="8">
    <source>
        <dbReference type="Proteomes" id="UP000250043"/>
    </source>
</evidence>
<keyword evidence="4" id="KW-0539">Nucleus</keyword>
<dbReference type="Pfam" id="PF08167">
    <property type="entry name" value="RIX1"/>
    <property type="match status" value="1"/>
</dbReference>
<evidence type="ECO:0000259" key="6">
    <source>
        <dbReference type="Pfam" id="PF08167"/>
    </source>
</evidence>
<feature type="compositionally biased region" description="Basic and acidic residues" evidence="5">
    <location>
        <begin position="608"/>
        <end position="619"/>
    </location>
</feature>
<evidence type="ECO:0000256" key="3">
    <source>
        <dbReference type="ARBA" id="ARBA00021502"/>
    </source>
</evidence>
<evidence type="ECO:0000256" key="1">
    <source>
        <dbReference type="ARBA" id="ARBA00004123"/>
    </source>
</evidence>
<dbReference type="GO" id="GO:0005634">
    <property type="term" value="C:nucleus"/>
    <property type="evidence" value="ECO:0007669"/>
    <property type="project" value="UniProtKB-SubCell"/>
</dbReference>
<comment type="subcellular location">
    <subcellularLocation>
        <location evidence="1">Nucleus</location>
    </subcellularLocation>
</comment>
<dbReference type="SUPFAM" id="SSF48371">
    <property type="entry name" value="ARM repeat"/>
    <property type="match status" value="2"/>
</dbReference>
<dbReference type="InterPro" id="IPR012583">
    <property type="entry name" value="RIX1_N"/>
</dbReference>
<dbReference type="PANTHER" id="PTHR34105">
    <property type="entry name" value="PROLINE-, GLUTAMIC ACID- AND LEUCINE-RICH PROTEIN 1"/>
    <property type="match status" value="1"/>
</dbReference>
<dbReference type="InterPro" id="IPR016024">
    <property type="entry name" value="ARM-type_fold"/>
</dbReference>
<keyword evidence="8" id="KW-1185">Reference proteome</keyword>
<dbReference type="PANTHER" id="PTHR34105:SF1">
    <property type="entry name" value="PROLINE-, GLUTAMIC ACID- AND LEUCINE-RICH PROTEIN 1"/>
    <property type="match status" value="1"/>
</dbReference>
<organism evidence="7 8">
    <name type="scientific">Obba rivulosa</name>
    <dbReference type="NCBI Taxonomy" id="1052685"/>
    <lineage>
        <taxon>Eukaryota</taxon>
        <taxon>Fungi</taxon>
        <taxon>Dikarya</taxon>
        <taxon>Basidiomycota</taxon>
        <taxon>Agaricomycotina</taxon>
        <taxon>Agaricomycetes</taxon>
        <taxon>Polyporales</taxon>
        <taxon>Gelatoporiaceae</taxon>
        <taxon>Obba</taxon>
    </lineage>
</organism>
<sequence>MSDFHPLKSLLQLQLGSDAYAVLYLPQVLETLTPECFAPSTHLQKWTARINSLLHSRDVGARWSGLILALQTAMCSKDLMLESAQSWVGVAVPLLSKHESTPTTKSSIRLLRYVFANGADVSEFQRHLCIPNVPKFSSALISIADNHEDISTKILALETLTHLIQVYPSLHRPLHASLSTVSLQFLNGSSTRPMSPALVEAASQLYSVLHLTGGKVGAANLWRKSLEDTVNFAWNSFLRLRTSYRPPASASGVVSPGPSSEDPVVSIPLHLDRLRAATRVLRDHCRTITSRPISFPVGSVTRLCLALLSCNSEEEAQGPMDQTLRSLEASVVPAIWILACELIVDLATSVNSLLAPHVPRILSYLSYHLEQNRTASQRLPILRAIISMLQHSSALHDPILSSRLAKAILPSLSVVLSSESHASDGTDQSAFKSKGRKGKKRARGYEGDEVFKITREIVCPTPDDGDALLAALRATDLVLRKAQLTPAIHSIVSRTMLSVYLALPQMPPATLSPDTTLHAKIYAEVQTIALGLASGTNSTMSKSLTLAINTVLHGACDPSQAIVQHGIDLLLHPRMPPLVRSLPHVETISLFRAEESQEEADVRHALGLRTEEDSSRLDSDAVDVVHPPPVTTGDRRQSAVDAPAAGTFATISISSSTAPRRVAPTQTPEAAIGRSDASDLVVQAAEHPRTEPPLSQGSRTIPSLPAPLASVSKPNSASPAETPAIASSSITSDTPVTFIAHVEDNDDEDEPMPAINMESDSDTD</sequence>
<evidence type="ECO:0000256" key="5">
    <source>
        <dbReference type="SAM" id="MobiDB-lite"/>
    </source>
</evidence>
<evidence type="ECO:0000256" key="4">
    <source>
        <dbReference type="ARBA" id="ARBA00023242"/>
    </source>
</evidence>
<dbReference type="AlphaFoldDB" id="A0A8E2DL40"/>
<dbReference type="GO" id="GO:0006364">
    <property type="term" value="P:rRNA processing"/>
    <property type="evidence" value="ECO:0007669"/>
    <property type="project" value="TreeGrafter"/>
</dbReference>
<dbReference type="EMBL" id="KV722373">
    <property type="protein sequence ID" value="OCH92155.1"/>
    <property type="molecule type" value="Genomic_DNA"/>
</dbReference>